<sequence>MSARVFLVFCVYFFSCNVLNAGATLPEYCGKESYSYSPLRKGAKGQGYELKQVHVIMRHGDRTRAGMAPCWANDTAVWDCLLTSASLPVVKHDIHDITVDRVYRDVYMTGRNDMQGDCGLGHLTFKGYKQQELNGQNLRKAYIDTDSFLLTIPAMKSFLEQMSAQALALGLFPASSPSSGKSQVVDINLMDKDYDDIEPNPRVCPKLEQYEREFYATDMWQKHYNEQTKPLLIEVQQALGLEYNLTSYGLSHIADCLFVHTCHGFPIPSTISDDLMARIGHELEFMWYASYSYPTIQKYSQVGIGFLIGEIWEVSHAILQAFNASDYKWSPYASMIQLELLQLTNGTTTDYVVRLLYQGQERTIPYCRGSPCSLGQFKEYIGEIVPQDPPTDCKVTNPEIMNGPHPPRARRARVLF</sequence>
<reference evidence="3" key="1">
    <citation type="submission" date="2023-01" db="EMBL/GenBank/DDBJ databases">
        <title>Genome assembly of the deep-sea coral Lophelia pertusa.</title>
        <authorList>
            <person name="Herrera S."/>
            <person name="Cordes E."/>
        </authorList>
    </citation>
    <scope>NUCLEOTIDE SEQUENCE</scope>
    <source>
        <strain evidence="3">USNM1676648</strain>
        <tissue evidence="3">Polyp</tissue>
    </source>
</reference>
<accession>A0A9W9ZJX8</accession>
<evidence type="ECO:0000313" key="3">
    <source>
        <dbReference type="EMBL" id="KAJ7383116.1"/>
    </source>
</evidence>
<dbReference type="Gene3D" id="3.40.50.1240">
    <property type="entry name" value="Phosphoglycerate mutase-like"/>
    <property type="match status" value="1"/>
</dbReference>
<dbReference type="Pfam" id="PF00328">
    <property type="entry name" value="His_Phos_2"/>
    <property type="match status" value="1"/>
</dbReference>
<keyword evidence="2" id="KW-0732">Signal</keyword>
<dbReference type="InterPro" id="IPR050645">
    <property type="entry name" value="Histidine_acid_phosphatase"/>
</dbReference>
<dbReference type="PANTHER" id="PTHR11567:SF202">
    <property type="entry name" value="LYSOPHOSPHATIDIC ACID PHOSPHATASE TYPE 6"/>
    <property type="match status" value="1"/>
</dbReference>
<dbReference type="OrthoDB" id="10257284at2759"/>
<protein>
    <recommendedName>
        <fullName evidence="5">Acid phosphatase</fullName>
    </recommendedName>
</protein>
<gene>
    <name evidence="3" type="ORF">OS493_030647</name>
</gene>
<dbReference type="PANTHER" id="PTHR11567">
    <property type="entry name" value="ACID PHOSPHATASE-RELATED"/>
    <property type="match status" value="1"/>
</dbReference>
<dbReference type="AlphaFoldDB" id="A0A9W9ZJX8"/>
<dbReference type="EMBL" id="MU825906">
    <property type="protein sequence ID" value="KAJ7383116.1"/>
    <property type="molecule type" value="Genomic_DNA"/>
</dbReference>
<comment type="caution">
    <text evidence="3">The sequence shown here is derived from an EMBL/GenBank/DDBJ whole genome shotgun (WGS) entry which is preliminary data.</text>
</comment>
<evidence type="ECO:0008006" key="5">
    <source>
        <dbReference type="Google" id="ProtNLM"/>
    </source>
</evidence>
<evidence type="ECO:0000256" key="1">
    <source>
        <dbReference type="ARBA" id="ARBA00005375"/>
    </source>
</evidence>
<name>A0A9W9ZJX8_9CNID</name>
<organism evidence="3 4">
    <name type="scientific">Desmophyllum pertusum</name>
    <dbReference type="NCBI Taxonomy" id="174260"/>
    <lineage>
        <taxon>Eukaryota</taxon>
        <taxon>Metazoa</taxon>
        <taxon>Cnidaria</taxon>
        <taxon>Anthozoa</taxon>
        <taxon>Hexacorallia</taxon>
        <taxon>Scleractinia</taxon>
        <taxon>Caryophylliina</taxon>
        <taxon>Caryophylliidae</taxon>
        <taxon>Desmophyllum</taxon>
    </lineage>
</organism>
<feature type="signal peptide" evidence="2">
    <location>
        <begin position="1"/>
        <end position="21"/>
    </location>
</feature>
<dbReference type="SUPFAM" id="SSF53254">
    <property type="entry name" value="Phosphoglycerate mutase-like"/>
    <property type="match status" value="1"/>
</dbReference>
<dbReference type="Proteomes" id="UP001163046">
    <property type="component" value="Unassembled WGS sequence"/>
</dbReference>
<keyword evidence="4" id="KW-1185">Reference proteome</keyword>
<feature type="chain" id="PRO_5040831719" description="Acid phosphatase" evidence="2">
    <location>
        <begin position="22"/>
        <end position="416"/>
    </location>
</feature>
<dbReference type="GO" id="GO:0016791">
    <property type="term" value="F:phosphatase activity"/>
    <property type="evidence" value="ECO:0007669"/>
    <property type="project" value="TreeGrafter"/>
</dbReference>
<evidence type="ECO:0000313" key="4">
    <source>
        <dbReference type="Proteomes" id="UP001163046"/>
    </source>
</evidence>
<dbReference type="InterPro" id="IPR000560">
    <property type="entry name" value="His_Pase_clade-2"/>
</dbReference>
<evidence type="ECO:0000256" key="2">
    <source>
        <dbReference type="SAM" id="SignalP"/>
    </source>
</evidence>
<proteinExistence type="inferred from homology"/>
<comment type="similarity">
    <text evidence="1">Belongs to the histidine acid phosphatase family.</text>
</comment>
<dbReference type="InterPro" id="IPR029033">
    <property type="entry name" value="His_PPase_superfam"/>
</dbReference>